<gene>
    <name evidence="1" type="ORF">LCGC14_2905570</name>
</gene>
<reference evidence="1" key="1">
    <citation type="journal article" date="2015" name="Nature">
        <title>Complex archaea that bridge the gap between prokaryotes and eukaryotes.</title>
        <authorList>
            <person name="Spang A."/>
            <person name="Saw J.H."/>
            <person name="Jorgensen S.L."/>
            <person name="Zaremba-Niedzwiedzka K."/>
            <person name="Martijn J."/>
            <person name="Lind A.E."/>
            <person name="van Eijk R."/>
            <person name="Schleper C."/>
            <person name="Guy L."/>
            <person name="Ettema T.J."/>
        </authorList>
    </citation>
    <scope>NUCLEOTIDE SEQUENCE</scope>
</reference>
<organism evidence="1">
    <name type="scientific">marine sediment metagenome</name>
    <dbReference type="NCBI Taxonomy" id="412755"/>
    <lineage>
        <taxon>unclassified sequences</taxon>
        <taxon>metagenomes</taxon>
        <taxon>ecological metagenomes</taxon>
    </lineage>
</organism>
<protein>
    <submittedName>
        <fullName evidence="1">Uncharacterized protein</fullName>
    </submittedName>
</protein>
<evidence type="ECO:0000313" key="1">
    <source>
        <dbReference type="EMBL" id="KKK72268.1"/>
    </source>
</evidence>
<name>A0A0F8XTK2_9ZZZZ</name>
<accession>A0A0F8XTK2</accession>
<comment type="caution">
    <text evidence="1">The sequence shown here is derived from an EMBL/GenBank/DDBJ whole genome shotgun (WGS) entry which is preliminary data.</text>
</comment>
<sequence length="64" mass="7089">MFTIGNTWATKAFYVNQCRPLYVGGVDSKKTKGCQVDGSDKGYPVYQGCQVDESRVVSLTHKLL</sequence>
<dbReference type="EMBL" id="LAZR01057333">
    <property type="protein sequence ID" value="KKK72268.1"/>
    <property type="molecule type" value="Genomic_DNA"/>
</dbReference>
<dbReference type="AlphaFoldDB" id="A0A0F8XTK2"/>
<proteinExistence type="predicted"/>